<organism evidence="4 5">
    <name type="scientific">Marinobacter psychrophilus</name>
    <dbReference type="NCBI Taxonomy" id="330734"/>
    <lineage>
        <taxon>Bacteria</taxon>
        <taxon>Pseudomonadati</taxon>
        <taxon>Pseudomonadota</taxon>
        <taxon>Gammaproteobacteria</taxon>
        <taxon>Pseudomonadales</taxon>
        <taxon>Marinobacteraceae</taxon>
        <taxon>Marinobacter</taxon>
    </lineage>
</organism>
<dbReference type="Pfam" id="PF04353">
    <property type="entry name" value="Rsd_AlgQ"/>
    <property type="match status" value="1"/>
</dbReference>
<dbReference type="GO" id="GO:0006355">
    <property type="term" value="P:regulation of DNA-templated transcription"/>
    <property type="evidence" value="ECO:0007669"/>
    <property type="project" value="InterPro"/>
</dbReference>
<dbReference type="STRING" id="330734.ABA45_02520"/>
<dbReference type="RefSeq" id="WP_048384207.1">
    <property type="nucleotide sequence ID" value="NZ_CP011494.1"/>
</dbReference>
<name>A0A0H4I1C8_9GAMM</name>
<keyword evidence="5" id="KW-1185">Reference proteome</keyword>
<keyword evidence="2 3" id="KW-0804">Transcription</keyword>
<evidence type="ECO:0000256" key="3">
    <source>
        <dbReference type="RuleBase" id="RU004409"/>
    </source>
</evidence>
<dbReference type="InterPro" id="IPR038309">
    <property type="entry name" value="Rsd/AlgQ_sf"/>
</dbReference>
<sequence length="160" mass="18549">MLEHCRNARERWGGVSDLIDRWLKERQDVLVRYCELSAENDYSQTESLRPKLILLCEMLMDYVSAGHFEIYEQLVREAREFNDDEGLGLVAKVYPRITETTQVILDFNDKIDGRELSESEMQALFTELSRVGEILASRFELEDLLIAHLHTANADKVEPA</sequence>
<dbReference type="AlphaFoldDB" id="A0A0H4I1C8"/>
<evidence type="ECO:0000313" key="5">
    <source>
        <dbReference type="Proteomes" id="UP000036406"/>
    </source>
</evidence>
<dbReference type="NCBIfam" id="NF008723">
    <property type="entry name" value="PRK11718.1"/>
    <property type="match status" value="1"/>
</dbReference>
<accession>A0A0H4I1C8</accession>
<proteinExistence type="inferred from homology"/>
<dbReference type="Proteomes" id="UP000036406">
    <property type="component" value="Chromosome"/>
</dbReference>
<evidence type="ECO:0000256" key="1">
    <source>
        <dbReference type="ARBA" id="ARBA00023015"/>
    </source>
</evidence>
<protein>
    <submittedName>
        <fullName evidence="4">Transcriptional regulator</fullName>
    </submittedName>
</protein>
<keyword evidence="1 3" id="KW-0805">Transcription regulation</keyword>
<dbReference type="EMBL" id="CP011494">
    <property type="protein sequence ID" value="AKO51430.1"/>
    <property type="molecule type" value="Genomic_DNA"/>
</dbReference>
<gene>
    <name evidence="4" type="ORF">ABA45_02520</name>
</gene>
<evidence type="ECO:0000313" key="4">
    <source>
        <dbReference type="EMBL" id="AKO51430.1"/>
    </source>
</evidence>
<dbReference type="KEGG" id="mpq:ABA45_02520"/>
<evidence type="ECO:0000256" key="2">
    <source>
        <dbReference type="ARBA" id="ARBA00023163"/>
    </source>
</evidence>
<comment type="similarity">
    <text evidence="3">Belongs to the Rsd/AlgQ family.</text>
</comment>
<dbReference type="PATRIC" id="fig|330734.3.peg.566"/>
<dbReference type="PIRSF" id="PIRSF016548">
    <property type="entry name" value="Rsd_AlgQ"/>
    <property type="match status" value="1"/>
</dbReference>
<dbReference type="Gene3D" id="1.20.120.1370">
    <property type="entry name" value="Regulator of RNA polymerase sigma(70) subunit, domain 4"/>
    <property type="match status" value="1"/>
</dbReference>
<dbReference type="InterPro" id="IPR007448">
    <property type="entry name" value="Sigma70_reg_Rsd_AlgQ"/>
</dbReference>
<reference evidence="4 5" key="1">
    <citation type="submission" date="2015-05" db="EMBL/GenBank/DDBJ databases">
        <title>Complete genome of Marinobacter psychrophilus strain 20041T isolated from sea-ice of the Canadian Basin.</title>
        <authorList>
            <person name="Song L."/>
            <person name="Ren L."/>
            <person name="Yu Y."/>
            <person name="Wang X."/>
        </authorList>
    </citation>
    <scope>NUCLEOTIDE SEQUENCE [LARGE SCALE GENOMIC DNA]</scope>
    <source>
        <strain evidence="4 5">20041</strain>
    </source>
</reference>